<dbReference type="GO" id="GO:0045944">
    <property type="term" value="P:positive regulation of transcription by RNA polymerase II"/>
    <property type="evidence" value="ECO:0007669"/>
    <property type="project" value="UniProtKB-ARBA"/>
</dbReference>
<keyword evidence="11" id="KW-1185">Reference proteome</keyword>
<evidence type="ECO:0000256" key="2">
    <source>
        <dbReference type="ARBA" id="ARBA00006210"/>
    </source>
</evidence>
<keyword evidence="3 7" id="KW-0805">Transcription regulation</keyword>
<keyword evidence="6 7" id="KW-0539">Nucleus</keyword>
<keyword evidence="5 7" id="KW-0804">Transcription</keyword>
<evidence type="ECO:0000256" key="3">
    <source>
        <dbReference type="ARBA" id="ARBA00023015"/>
    </source>
</evidence>
<evidence type="ECO:0000256" key="6">
    <source>
        <dbReference type="ARBA" id="ARBA00023242"/>
    </source>
</evidence>
<protein>
    <recommendedName>
        <fullName evidence="7">Mediator of RNA polymerase II transcription subunit 1</fullName>
    </recommendedName>
    <alternativeName>
        <fullName evidence="7">Mediator complex subunit 1</fullName>
    </alternativeName>
</protein>
<dbReference type="PANTHER" id="PTHR35041">
    <property type="entry name" value="MEDIATOR OF RNA POLYMERASE II TRANSCRIPTION SUBUNIT 1"/>
    <property type="match status" value="1"/>
</dbReference>
<evidence type="ECO:0000256" key="1">
    <source>
        <dbReference type="ARBA" id="ARBA00004123"/>
    </source>
</evidence>
<feature type="region of interest" description="Disordered" evidence="8">
    <location>
        <begin position="1"/>
        <end position="91"/>
    </location>
</feature>
<proteinExistence type="inferred from homology"/>
<comment type="function">
    <text evidence="7">Component of the Mediator complex, a coactivator involved in the regulated transcription of nearly all RNA polymerase II-dependent genes. Mediator functions as a bridge to convey information from gene-specific regulatory proteins to the basal RNA polymerase II transcription machinery. Mediator is recruited to promoters by direct interactions with regulatory proteins and serves as a scaffold for the assembly of a functional preinitiation complex with RNA polymerase II and the general transcription factors.</text>
</comment>
<comment type="subcellular location">
    <subcellularLocation>
        <location evidence="1 7">Nucleus</location>
    </subcellularLocation>
</comment>
<dbReference type="Pfam" id="PF10744">
    <property type="entry name" value="Med1"/>
    <property type="match status" value="1"/>
</dbReference>
<gene>
    <name evidence="10" type="ORF">EJ05DRAFT_510246</name>
</gene>
<reference evidence="10" key="1">
    <citation type="journal article" date="2020" name="Stud. Mycol.">
        <title>101 Dothideomycetes genomes: a test case for predicting lifestyles and emergence of pathogens.</title>
        <authorList>
            <person name="Haridas S."/>
            <person name="Albert R."/>
            <person name="Binder M."/>
            <person name="Bloem J."/>
            <person name="Labutti K."/>
            <person name="Salamov A."/>
            <person name="Andreopoulos B."/>
            <person name="Baker S."/>
            <person name="Barry K."/>
            <person name="Bills G."/>
            <person name="Bluhm B."/>
            <person name="Cannon C."/>
            <person name="Castanera R."/>
            <person name="Culley D."/>
            <person name="Daum C."/>
            <person name="Ezra D."/>
            <person name="Gonzalez J."/>
            <person name="Henrissat B."/>
            <person name="Kuo A."/>
            <person name="Liang C."/>
            <person name="Lipzen A."/>
            <person name="Lutzoni F."/>
            <person name="Magnuson J."/>
            <person name="Mondo S."/>
            <person name="Nolan M."/>
            <person name="Ohm R."/>
            <person name="Pangilinan J."/>
            <person name="Park H.-J."/>
            <person name="Ramirez L."/>
            <person name="Alfaro M."/>
            <person name="Sun H."/>
            <person name="Tritt A."/>
            <person name="Yoshinaga Y."/>
            <person name="Zwiers L.-H."/>
            <person name="Turgeon B."/>
            <person name="Goodwin S."/>
            <person name="Spatafora J."/>
            <person name="Crous P."/>
            <person name="Grigoriev I."/>
        </authorList>
    </citation>
    <scope>NUCLEOTIDE SEQUENCE</scope>
    <source>
        <strain evidence="10">CBS 121739</strain>
    </source>
</reference>
<feature type="compositionally biased region" description="Polar residues" evidence="8">
    <location>
        <begin position="49"/>
        <end position="81"/>
    </location>
</feature>
<evidence type="ECO:0000313" key="10">
    <source>
        <dbReference type="EMBL" id="KAF2758305.1"/>
    </source>
</evidence>
<dbReference type="InterPro" id="IPR019680">
    <property type="entry name" value="Mediator_Med1"/>
</dbReference>
<dbReference type="AlphaFoldDB" id="A0A6A6W6Y7"/>
<accession>A0A6A6W6Y7</accession>
<dbReference type="EMBL" id="ML996571">
    <property type="protein sequence ID" value="KAF2758305.1"/>
    <property type="molecule type" value="Genomic_DNA"/>
</dbReference>
<dbReference type="GO" id="GO:0003712">
    <property type="term" value="F:transcription coregulator activity"/>
    <property type="evidence" value="ECO:0007669"/>
    <property type="project" value="InterPro"/>
</dbReference>
<name>A0A6A6W6Y7_9PEZI</name>
<dbReference type="RefSeq" id="XP_033600756.1">
    <property type="nucleotide sequence ID" value="XM_033748162.1"/>
</dbReference>
<evidence type="ECO:0000256" key="4">
    <source>
        <dbReference type="ARBA" id="ARBA00023159"/>
    </source>
</evidence>
<feature type="domain" description="Mediator complex subunit Med1" evidence="9">
    <location>
        <begin position="167"/>
        <end position="593"/>
    </location>
</feature>
<feature type="region of interest" description="Disordered" evidence="8">
    <location>
        <begin position="696"/>
        <end position="721"/>
    </location>
</feature>
<keyword evidence="4 7" id="KW-0010">Activator</keyword>
<evidence type="ECO:0000256" key="7">
    <source>
        <dbReference type="RuleBase" id="RU364059"/>
    </source>
</evidence>
<evidence type="ECO:0000256" key="5">
    <source>
        <dbReference type="ARBA" id="ARBA00023163"/>
    </source>
</evidence>
<organism evidence="10 11">
    <name type="scientific">Pseudovirgaria hyperparasitica</name>
    <dbReference type="NCBI Taxonomy" id="470096"/>
    <lineage>
        <taxon>Eukaryota</taxon>
        <taxon>Fungi</taxon>
        <taxon>Dikarya</taxon>
        <taxon>Ascomycota</taxon>
        <taxon>Pezizomycotina</taxon>
        <taxon>Dothideomycetes</taxon>
        <taxon>Dothideomycetes incertae sedis</taxon>
        <taxon>Acrospermales</taxon>
        <taxon>Acrospermaceae</taxon>
        <taxon>Pseudovirgaria</taxon>
    </lineage>
</organism>
<dbReference type="Proteomes" id="UP000799437">
    <property type="component" value="Unassembled WGS sequence"/>
</dbReference>
<comment type="similarity">
    <text evidence="2 7">Belongs to the Mediator complex subunit 1 family.</text>
</comment>
<evidence type="ECO:0000313" key="11">
    <source>
        <dbReference type="Proteomes" id="UP000799437"/>
    </source>
</evidence>
<feature type="compositionally biased region" description="Polar residues" evidence="8">
    <location>
        <begin position="696"/>
        <end position="709"/>
    </location>
</feature>
<evidence type="ECO:0000259" key="9">
    <source>
        <dbReference type="Pfam" id="PF10744"/>
    </source>
</evidence>
<evidence type="ECO:0000256" key="8">
    <source>
        <dbReference type="SAM" id="MobiDB-lite"/>
    </source>
</evidence>
<dbReference type="OrthoDB" id="5310959at2759"/>
<dbReference type="GO" id="GO:0016592">
    <property type="term" value="C:mediator complex"/>
    <property type="evidence" value="ECO:0007669"/>
    <property type="project" value="InterPro"/>
</dbReference>
<sequence length="761" mass="82294">MSTPTPSNPAHSSKTPKAHNAPTPNTISHLGAFSSPATRNAASPAAHRNTISGKSPMTLTHASAPTSGSHNHLTGSSTGGASDTKRGGLLGSSPAGVGINFDSPSGGMGLNLSNTGGVDMSVSFSQMGGLSMGLSMSGLGMGMVGGSSLGIGSRTDDERRRILESIVTLIGSRSGKVCEEGIRRAAKKVGLDTSVDEGKNNQKTITIAGTSSLMVDVHIRSDVVEKVNVECEAAPEAWKTSADVLLRDLTSQPGQSKLTLTLEKFSRNLEVLARFEKLSAPSFNCFAAISAVYNSLQKLFVHEKNIATASLDSKSPQLEEKAERHVMCKKSGRPRMNAGDRVGLSLEYWTDRRHVLHGDTVTSSAPNTPIVDHMETDEPVDIAHHLGPDRIHSIQIECESLPVGMYPAMRISDSWLSDMIEKADDGLENIGEALHGSKIDWLDPPPTYVQEDTENISSMGNEKPPGVRFMARFSPPLIVPLRVAVALTQDVNAPLAQDQYRAVAWDSLALHPGSEGEICTALTGLNQIHSERLILVKDSEEIQRKHKNALHVPNDGYGIVLEQVPFEHPRQLVQMLPILRRYAMLNSMLQTSFSPRSDSPIEKPTSANATRVLPDMKVDVLVDSLEPHTCLTVVFPGPLHAYSTRDLKEGQYKHDDGDDNVVMGPALPKDPKLPLSVSFEIGNNAEITILAQNVDSRTNTVPGESSNETPEGALEFESRAQDTKRSVQLRRRLARALDVSVDIGVWAEWLCTEHFKICQEN</sequence>
<dbReference type="GeneID" id="54489216"/>
<dbReference type="PANTHER" id="PTHR35041:SF4">
    <property type="entry name" value="MEDIATOR OF RNA POLYMERASE II TRANSCRIPTION SUBUNIT 1"/>
    <property type="match status" value="1"/>
</dbReference>
<feature type="compositionally biased region" description="Polar residues" evidence="8">
    <location>
        <begin position="1"/>
        <end position="15"/>
    </location>
</feature>